<dbReference type="KEGG" id="dsc:ABOD76_16830"/>
<keyword evidence="1" id="KW-0472">Membrane</keyword>
<organism evidence="2">
    <name type="scientific">Deinococcus sonorensis KR-87</name>
    <dbReference type="NCBI Taxonomy" id="694439"/>
    <lineage>
        <taxon>Bacteria</taxon>
        <taxon>Thermotogati</taxon>
        <taxon>Deinococcota</taxon>
        <taxon>Deinococci</taxon>
        <taxon>Deinococcales</taxon>
        <taxon>Deinococcaceae</taxon>
        <taxon>Deinococcus</taxon>
    </lineage>
</organism>
<evidence type="ECO:0000256" key="1">
    <source>
        <dbReference type="SAM" id="Phobius"/>
    </source>
</evidence>
<dbReference type="GO" id="GO:0042925">
    <property type="term" value="F:benzoate transmembrane transporter activity"/>
    <property type="evidence" value="ECO:0007669"/>
    <property type="project" value="InterPro"/>
</dbReference>
<feature type="transmembrane region" description="Helical" evidence="1">
    <location>
        <begin position="103"/>
        <end position="122"/>
    </location>
</feature>
<dbReference type="PANTHER" id="PTHR30199">
    <property type="entry name" value="MFS FAMILY TRANSPORTER, PREDICTED SUBSTRATE BENZOATE"/>
    <property type="match status" value="1"/>
</dbReference>
<sequence length="397" mass="40770">MTALPAQLQSLRRDSSFSAILAGFVAVLVGFSSSIGLVFQAAQLAHLSPAQTTSWVWSVYVGIAVPGALLSWRYRAPIVTAWSTPGLALIVSEAGRLSYPEMIGSYLISAAIITALGLSGLFERLVRRIPAPLAAGLLAGLLLPFALNAFRVLPTQPVTVGSMLLAYLLGRVWLPRYAVLLALVTGVAAALAAGQVQLGSGSGVFGFPHFTAPAFTVAGLLVLALPMTLVTLASQNLPGAANLKASGYGQVPVSPLITSTGLSSFLAAPFGSHTVTLAAITAAICTGPEAHPDPQRRYVAGLANAFFYLLLGVFAGLVSGAIAALPVSLITALAGLALIGTIIASTVDALSDPRWREAAALTLIVTASGLSLLGLGSPFWGIVLGGLVGWAMNRRPR</sequence>
<keyword evidence="1" id="KW-0812">Transmembrane</keyword>
<gene>
    <name evidence="2" type="ORF">ABOD76_16830</name>
</gene>
<feature type="transmembrane region" description="Helical" evidence="1">
    <location>
        <begin position="305"/>
        <end position="323"/>
    </location>
</feature>
<reference evidence="2" key="1">
    <citation type="submission" date="2024-06" db="EMBL/GenBank/DDBJ databases">
        <title>Draft Genome Sequence of Deinococcus sonorensis Type Strain KR-87, a Biofilm Producing Representative of the Genus Deinococcus.</title>
        <authorList>
            <person name="Boren L.S."/>
            <person name="Grosso R.A."/>
            <person name="Hugenberg-Cox A.N."/>
            <person name="Hill J.T.E."/>
            <person name="Albert C.M."/>
            <person name="Tuohy J.M."/>
        </authorList>
    </citation>
    <scope>NUCLEOTIDE SEQUENCE</scope>
    <source>
        <strain evidence="2">KR-87</strain>
    </source>
</reference>
<evidence type="ECO:0000313" key="2">
    <source>
        <dbReference type="EMBL" id="XBV85088.1"/>
    </source>
</evidence>
<dbReference type="AlphaFoldDB" id="A0AAU7U9N5"/>
<feature type="transmembrane region" description="Helical" evidence="1">
    <location>
        <begin position="210"/>
        <end position="234"/>
    </location>
</feature>
<dbReference type="InterPro" id="IPR004711">
    <property type="entry name" value="Benzoate_Transporter"/>
</dbReference>
<feature type="transmembrane region" description="Helical" evidence="1">
    <location>
        <begin position="329"/>
        <end position="347"/>
    </location>
</feature>
<dbReference type="RefSeq" id="WP_350243125.1">
    <property type="nucleotide sequence ID" value="NZ_CP158299.1"/>
</dbReference>
<dbReference type="Pfam" id="PF03594">
    <property type="entry name" value="BenE"/>
    <property type="match status" value="1"/>
</dbReference>
<accession>A0AAU7U9N5</accession>
<dbReference type="PANTHER" id="PTHR30199:SF0">
    <property type="entry name" value="INNER MEMBRANE PROTEIN YDCO"/>
    <property type="match status" value="1"/>
</dbReference>
<feature type="transmembrane region" description="Helical" evidence="1">
    <location>
        <begin position="359"/>
        <end position="392"/>
    </location>
</feature>
<feature type="transmembrane region" description="Helical" evidence="1">
    <location>
        <begin position="20"/>
        <end position="42"/>
    </location>
</feature>
<name>A0AAU7U9N5_9DEIO</name>
<proteinExistence type="predicted"/>
<dbReference type="EMBL" id="CP158299">
    <property type="protein sequence ID" value="XBV85088.1"/>
    <property type="molecule type" value="Genomic_DNA"/>
</dbReference>
<dbReference type="NCBIfam" id="TIGR00843">
    <property type="entry name" value="benE"/>
    <property type="match status" value="1"/>
</dbReference>
<protein>
    <submittedName>
        <fullName evidence="2">Benzoate/H(+) symporter BenE family transporter</fullName>
    </submittedName>
</protein>
<feature type="transmembrane region" description="Helical" evidence="1">
    <location>
        <begin position="177"/>
        <end position="198"/>
    </location>
</feature>
<feature type="transmembrane region" description="Helical" evidence="1">
    <location>
        <begin position="129"/>
        <end position="147"/>
    </location>
</feature>
<feature type="transmembrane region" description="Helical" evidence="1">
    <location>
        <begin position="54"/>
        <end position="72"/>
    </location>
</feature>
<keyword evidence="1" id="KW-1133">Transmembrane helix</keyword>
<dbReference type="GO" id="GO:0005886">
    <property type="term" value="C:plasma membrane"/>
    <property type="evidence" value="ECO:0007669"/>
    <property type="project" value="TreeGrafter"/>
</dbReference>